<keyword evidence="4" id="KW-1185">Reference proteome</keyword>
<feature type="transmembrane region" description="Helical" evidence="2">
    <location>
        <begin position="166"/>
        <end position="189"/>
    </location>
</feature>
<sequence>MESSSSRARLRRTLGYPDFSSSPSTLDEQEQEALINHLSAQNALQNTLFSRLLLALPLAATLPYVALLAHDPGRAIVAVPSLTSLLSTAYLLHSLPPGVTGIAPLDARTGASGRRPQRGFPNRHRDRDKSPLETYLPYLNAGLVLILALTGLATGRGAPGSGSGSFAWIATGNLPGVVYAIVLLAKVVMGGVDPERELSALKYGYRGA</sequence>
<name>A0ABQ0CSG0_9HYPO</name>
<organism evidence="3 4">
    <name type="scientific">Epichloe bromicola</name>
    <dbReference type="NCBI Taxonomy" id="79588"/>
    <lineage>
        <taxon>Eukaryota</taxon>
        <taxon>Fungi</taxon>
        <taxon>Dikarya</taxon>
        <taxon>Ascomycota</taxon>
        <taxon>Pezizomycotina</taxon>
        <taxon>Sordariomycetes</taxon>
        <taxon>Hypocreomycetidae</taxon>
        <taxon>Hypocreales</taxon>
        <taxon>Clavicipitaceae</taxon>
        <taxon>Epichloe</taxon>
    </lineage>
</organism>
<protein>
    <submittedName>
        <fullName evidence="3">Uncharacterized protein</fullName>
    </submittedName>
</protein>
<dbReference type="Proteomes" id="UP001562357">
    <property type="component" value="Unassembled WGS sequence"/>
</dbReference>
<feature type="region of interest" description="Disordered" evidence="1">
    <location>
        <begin position="104"/>
        <end position="129"/>
    </location>
</feature>
<feature type="transmembrane region" description="Helical" evidence="2">
    <location>
        <begin position="135"/>
        <end position="154"/>
    </location>
</feature>
<evidence type="ECO:0000313" key="4">
    <source>
        <dbReference type="Proteomes" id="UP001562357"/>
    </source>
</evidence>
<dbReference type="EMBL" id="BAAFGZ010000189">
    <property type="protein sequence ID" value="GAB0136389.1"/>
    <property type="molecule type" value="Genomic_DNA"/>
</dbReference>
<evidence type="ECO:0000256" key="1">
    <source>
        <dbReference type="SAM" id="MobiDB-lite"/>
    </source>
</evidence>
<evidence type="ECO:0000256" key="2">
    <source>
        <dbReference type="SAM" id="Phobius"/>
    </source>
</evidence>
<proteinExistence type="predicted"/>
<keyword evidence="2" id="KW-0472">Membrane</keyword>
<reference evidence="4" key="1">
    <citation type="submission" date="2024-06" db="EMBL/GenBank/DDBJ databases">
        <title>Draft Genome Sequences of Epichloe bromicola Strains Isolated from Elymus ciliaris.</title>
        <authorList>
            <consortium name="Epichloe bromicola genome sequencing consortium"/>
            <person name="Miura A."/>
            <person name="Imano S."/>
            <person name="Ashida A."/>
            <person name="Sato I."/>
            <person name="Chiba S."/>
            <person name="Tanaka A."/>
            <person name="Camagna M."/>
            <person name="Takemoto D."/>
        </authorList>
    </citation>
    <scope>NUCLEOTIDE SEQUENCE [LARGE SCALE GENOMIC DNA]</scope>
    <source>
        <strain evidence="4">DP</strain>
    </source>
</reference>
<gene>
    <name evidence="3" type="primary">g4690</name>
    <name evidence="3" type="ORF">EsDP_00004690</name>
</gene>
<evidence type="ECO:0000313" key="3">
    <source>
        <dbReference type="EMBL" id="GAB0136389.1"/>
    </source>
</evidence>
<comment type="caution">
    <text evidence="3">The sequence shown here is derived from an EMBL/GenBank/DDBJ whole genome shotgun (WGS) entry which is preliminary data.</text>
</comment>
<feature type="region of interest" description="Disordered" evidence="1">
    <location>
        <begin position="1"/>
        <end position="28"/>
    </location>
</feature>
<keyword evidence="2" id="KW-1133">Transmembrane helix</keyword>
<keyword evidence="2" id="KW-0812">Transmembrane</keyword>
<accession>A0ABQ0CSG0</accession>